<sequence length="383" mass="40444">MMSAGASDGLQLSFESSLLLPTHATAVTFSSNGKVLAAGSDDGSVRIYHPPETKVKSALRALGGSISNLIFNDAEGNDLWIASGKSVLRFDLKDSKLIYNKSDNLFSKDIGIDDEDVVNQLALSANHAYLAATTDSGGIYVLDLSSKNVSSLKMKTSHNSIAWAAAFIPDRSSELITSGYDCSLLLHDFRLGTLLAKIEFTSLPALAPGISSLPPFITAVTLSSSGTIASGTADGRIWIGFGGAKLSTSSGSGTGKKGKAKKTRKWGGLNEEEGFFTKVSDSLIADLKFVSVDSLIACTVHGRLSKHRLVFPSSSGSSNKGGLLEEWSTQITSYTRIDALAYNLNEDRIATAGLYVDQKRGVVELRSLRAASTGSVEGSENAQ</sequence>
<dbReference type="Gene3D" id="2.130.10.10">
    <property type="entry name" value="YVTN repeat-like/Quinoprotein amine dehydrogenase"/>
    <property type="match status" value="2"/>
</dbReference>
<dbReference type="PANTHER" id="PTHR45296">
    <property type="entry name" value="TRANSDUCIN/WD40 REPEAT-LIKE SUPERFAMILY PROTEIN"/>
    <property type="match status" value="1"/>
</dbReference>
<dbReference type="SUPFAM" id="SSF50978">
    <property type="entry name" value="WD40 repeat-like"/>
    <property type="match status" value="1"/>
</dbReference>
<dbReference type="Proteomes" id="UP000217199">
    <property type="component" value="Unassembled WGS sequence"/>
</dbReference>
<comment type="caution">
    <text evidence="1">The sequence shown here is derived from an EMBL/GenBank/DDBJ whole genome shotgun (WGS) entry which is preliminary data.</text>
</comment>
<dbReference type="EMBL" id="NBII01000001">
    <property type="protein sequence ID" value="PAV23878.1"/>
    <property type="molecule type" value="Genomic_DNA"/>
</dbReference>
<name>A0A286UWD0_9AGAM</name>
<dbReference type="InterPro" id="IPR001680">
    <property type="entry name" value="WD40_rpt"/>
</dbReference>
<protein>
    <submittedName>
        <fullName evidence="1">WD40 domain containing protein</fullName>
    </submittedName>
</protein>
<dbReference type="InterPro" id="IPR015943">
    <property type="entry name" value="WD40/YVTN_repeat-like_dom_sf"/>
</dbReference>
<reference evidence="1 2" key="1">
    <citation type="journal article" date="2017" name="Mol. Ecol.">
        <title>Comparative and population genomic landscape of Phellinus noxius: A hypervariable fungus causing root rot in trees.</title>
        <authorList>
            <person name="Chung C.L."/>
            <person name="Lee T.J."/>
            <person name="Akiba M."/>
            <person name="Lee H.H."/>
            <person name="Kuo T.H."/>
            <person name="Liu D."/>
            <person name="Ke H.M."/>
            <person name="Yokoi T."/>
            <person name="Roa M.B."/>
            <person name="Lu M.J."/>
            <person name="Chang Y.Y."/>
            <person name="Ann P.J."/>
            <person name="Tsai J.N."/>
            <person name="Chen C.Y."/>
            <person name="Tzean S.S."/>
            <person name="Ota Y."/>
            <person name="Hattori T."/>
            <person name="Sahashi N."/>
            <person name="Liou R.F."/>
            <person name="Kikuchi T."/>
            <person name="Tsai I.J."/>
        </authorList>
    </citation>
    <scope>NUCLEOTIDE SEQUENCE [LARGE SCALE GENOMIC DNA]</scope>
    <source>
        <strain evidence="1 2">FFPRI411160</strain>
    </source>
</reference>
<evidence type="ECO:0000313" key="2">
    <source>
        <dbReference type="Proteomes" id="UP000217199"/>
    </source>
</evidence>
<proteinExistence type="predicted"/>
<organism evidence="1 2">
    <name type="scientific">Pyrrhoderma noxium</name>
    <dbReference type="NCBI Taxonomy" id="2282107"/>
    <lineage>
        <taxon>Eukaryota</taxon>
        <taxon>Fungi</taxon>
        <taxon>Dikarya</taxon>
        <taxon>Basidiomycota</taxon>
        <taxon>Agaricomycotina</taxon>
        <taxon>Agaricomycetes</taxon>
        <taxon>Hymenochaetales</taxon>
        <taxon>Hymenochaetaceae</taxon>
        <taxon>Pyrrhoderma</taxon>
    </lineage>
</organism>
<gene>
    <name evidence="1" type="ORF">PNOK_0094600</name>
</gene>
<dbReference type="AlphaFoldDB" id="A0A286UWD0"/>
<dbReference type="PANTHER" id="PTHR45296:SF1">
    <property type="entry name" value="TRANSDUCIN_WD40 REPEAT-LIKE SUPERFAMILY PROTEIN"/>
    <property type="match status" value="1"/>
</dbReference>
<dbReference type="InParanoid" id="A0A286UWD0"/>
<dbReference type="InterPro" id="IPR036322">
    <property type="entry name" value="WD40_repeat_dom_sf"/>
</dbReference>
<evidence type="ECO:0000313" key="1">
    <source>
        <dbReference type="EMBL" id="PAV23878.1"/>
    </source>
</evidence>
<accession>A0A286UWD0</accession>
<keyword evidence="2" id="KW-1185">Reference proteome</keyword>
<dbReference type="OrthoDB" id="2161379at2759"/>
<dbReference type="STRING" id="2282107.A0A286UWD0"/>
<dbReference type="Pfam" id="PF00400">
    <property type="entry name" value="WD40"/>
    <property type="match status" value="1"/>
</dbReference>
<dbReference type="SMART" id="SM00320">
    <property type="entry name" value="WD40"/>
    <property type="match status" value="3"/>
</dbReference>